<feature type="region of interest" description="Disordered" evidence="1">
    <location>
        <begin position="474"/>
        <end position="508"/>
    </location>
</feature>
<feature type="region of interest" description="Disordered" evidence="1">
    <location>
        <begin position="371"/>
        <end position="442"/>
    </location>
</feature>
<feature type="region of interest" description="Disordered" evidence="1">
    <location>
        <begin position="215"/>
        <end position="240"/>
    </location>
</feature>
<dbReference type="EMBL" id="JAODUO010000181">
    <property type="protein sequence ID" value="KAK2186984.1"/>
    <property type="molecule type" value="Genomic_DNA"/>
</dbReference>
<feature type="compositionally biased region" description="Basic and acidic residues" evidence="1">
    <location>
        <begin position="85"/>
        <end position="96"/>
    </location>
</feature>
<comment type="caution">
    <text evidence="2">The sequence shown here is derived from an EMBL/GenBank/DDBJ whole genome shotgun (WGS) entry which is preliminary data.</text>
</comment>
<dbReference type="AlphaFoldDB" id="A0AAD9P2R3"/>
<evidence type="ECO:0000313" key="3">
    <source>
        <dbReference type="Proteomes" id="UP001209878"/>
    </source>
</evidence>
<feature type="region of interest" description="Disordered" evidence="1">
    <location>
        <begin position="1"/>
        <end position="188"/>
    </location>
</feature>
<proteinExistence type="predicted"/>
<name>A0AAD9P2R3_RIDPI</name>
<accession>A0AAD9P2R3</accession>
<feature type="compositionally biased region" description="Basic and acidic residues" evidence="1">
    <location>
        <begin position="417"/>
        <end position="440"/>
    </location>
</feature>
<feature type="compositionally biased region" description="Low complexity" evidence="1">
    <location>
        <begin position="477"/>
        <end position="489"/>
    </location>
</feature>
<feature type="compositionally biased region" description="Basic and acidic residues" evidence="1">
    <location>
        <begin position="69"/>
        <end position="79"/>
    </location>
</feature>
<organism evidence="2 3">
    <name type="scientific">Ridgeia piscesae</name>
    <name type="common">Tubeworm</name>
    <dbReference type="NCBI Taxonomy" id="27915"/>
    <lineage>
        <taxon>Eukaryota</taxon>
        <taxon>Metazoa</taxon>
        <taxon>Spiralia</taxon>
        <taxon>Lophotrochozoa</taxon>
        <taxon>Annelida</taxon>
        <taxon>Polychaeta</taxon>
        <taxon>Sedentaria</taxon>
        <taxon>Canalipalpata</taxon>
        <taxon>Sabellida</taxon>
        <taxon>Siboglinidae</taxon>
        <taxon>Ridgeia</taxon>
    </lineage>
</organism>
<dbReference type="Proteomes" id="UP001209878">
    <property type="component" value="Unassembled WGS sequence"/>
</dbReference>
<feature type="compositionally biased region" description="Polar residues" evidence="1">
    <location>
        <begin position="1"/>
        <end position="15"/>
    </location>
</feature>
<feature type="compositionally biased region" description="Basic and acidic residues" evidence="1">
    <location>
        <begin position="155"/>
        <end position="169"/>
    </location>
</feature>
<gene>
    <name evidence="2" type="ORF">NP493_181g01026</name>
</gene>
<evidence type="ECO:0000313" key="2">
    <source>
        <dbReference type="EMBL" id="KAK2186984.1"/>
    </source>
</evidence>
<reference evidence="2" key="1">
    <citation type="journal article" date="2023" name="Mol. Biol. Evol.">
        <title>Third-Generation Sequencing Reveals the Adaptive Role of the Epigenome in Three Deep-Sea Polychaetes.</title>
        <authorList>
            <person name="Perez M."/>
            <person name="Aroh O."/>
            <person name="Sun Y."/>
            <person name="Lan Y."/>
            <person name="Juniper S.K."/>
            <person name="Young C.R."/>
            <person name="Angers B."/>
            <person name="Qian P.Y."/>
        </authorList>
    </citation>
    <scope>NUCLEOTIDE SEQUENCE</scope>
    <source>
        <strain evidence="2">R07B-5</strain>
    </source>
</reference>
<protein>
    <submittedName>
        <fullName evidence="2">Uncharacterized protein</fullName>
    </submittedName>
</protein>
<evidence type="ECO:0000256" key="1">
    <source>
        <dbReference type="SAM" id="MobiDB-lite"/>
    </source>
</evidence>
<sequence length="508" mass="54507">MASCASAPSRSTTYYRPTRAASAPRSSPQMRAPPNFEWVLLPSYSGQPFSEEGTGGAALENAPVSYEKSSAKKGLDARKCSSHNESARIRPKKDGQSKSVQQIEQAATSTATRQAGRQSPRKGLANAAATSFHADKGFHAKGRSTSKQPASKGGKAKETQAVKDGRTADVDTGQLVDDNAERAWISSTSPTYSIPEVCQIQSANQMTLANTAANDTLPQITRSDNALTTSAQSPSPSANSVTATLKAATSNELMGQSSYGQVMEFFEGDRQDECSPAYDSVNYSEYVSDPNGYGEYGEEDEMFEDADEQPTEQNYGEEEIAFMTNYLPATGDNNASYVPITPLRMTDALANEELCNNSDDTSLSDVSVATVEDADPTATGHETDARSKKRPGSKTSPEGINRDDGSSAKAGGSKSRPVREGVPEKVLQDLGHHDSPEKQKHGLRGMKKLLYLRQHLTRKIPSGNLFHRLLAIRKSASKSSPASESSKGAFGKRSAPDLPKASRADRTR</sequence>
<feature type="compositionally biased region" description="Polar residues" evidence="1">
    <location>
        <begin position="97"/>
        <end position="117"/>
    </location>
</feature>
<keyword evidence="3" id="KW-1185">Reference proteome</keyword>